<dbReference type="PANTHER" id="PTHR33096">
    <property type="entry name" value="CXC2 DOMAIN-CONTAINING PROTEIN"/>
    <property type="match status" value="1"/>
</dbReference>
<dbReference type="OrthoDB" id="3251205at2759"/>
<accession>A0A371CHI4</accession>
<organism evidence="1 2">
    <name type="scientific">Lentinus brumalis</name>
    <dbReference type="NCBI Taxonomy" id="2498619"/>
    <lineage>
        <taxon>Eukaryota</taxon>
        <taxon>Fungi</taxon>
        <taxon>Dikarya</taxon>
        <taxon>Basidiomycota</taxon>
        <taxon>Agaricomycotina</taxon>
        <taxon>Agaricomycetes</taxon>
        <taxon>Polyporales</taxon>
        <taxon>Polyporaceae</taxon>
        <taxon>Lentinus</taxon>
    </lineage>
</organism>
<evidence type="ECO:0000313" key="1">
    <source>
        <dbReference type="EMBL" id="RDX39731.1"/>
    </source>
</evidence>
<name>A0A371CHI4_9APHY</name>
<reference evidence="1 2" key="1">
    <citation type="journal article" date="2018" name="Biotechnol. Biofuels">
        <title>Integrative visual omics of the white-rot fungus Polyporus brumalis exposes the biotechnological potential of its oxidative enzymes for delignifying raw plant biomass.</title>
        <authorList>
            <person name="Miyauchi S."/>
            <person name="Rancon A."/>
            <person name="Drula E."/>
            <person name="Hage H."/>
            <person name="Chaduli D."/>
            <person name="Favel A."/>
            <person name="Grisel S."/>
            <person name="Henrissat B."/>
            <person name="Herpoel-Gimbert I."/>
            <person name="Ruiz-Duenas F.J."/>
            <person name="Chevret D."/>
            <person name="Hainaut M."/>
            <person name="Lin J."/>
            <person name="Wang M."/>
            <person name="Pangilinan J."/>
            <person name="Lipzen A."/>
            <person name="Lesage-Meessen L."/>
            <person name="Navarro D."/>
            <person name="Riley R."/>
            <person name="Grigoriev I.V."/>
            <person name="Zhou S."/>
            <person name="Raouche S."/>
            <person name="Rosso M.N."/>
        </authorList>
    </citation>
    <scope>NUCLEOTIDE SEQUENCE [LARGE SCALE GENOMIC DNA]</scope>
    <source>
        <strain evidence="1 2">BRFM 1820</strain>
    </source>
</reference>
<evidence type="ECO:0008006" key="3">
    <source>
        <dbReference type="Google" id="ProtNLM"/>
    </source>
</evidence>
<dbReference type="AlphaFoldDB" id="A0A371CHI4"/>
<sequence>MALEGYIGTAPNTLFVALSFQMLEVYRQYHCMPYWKGLVKQFSNTYDIYLSILHGINMRVCMLLKQDTPDWRMLNVCSPCLYTLENEPHLKHTLLTTLDGNQSLKLVDSAFCAGTLLADSRRMRSDFWIPPDEVDYFKDEVGQAKARLPVSADGAWPGKITRKLLRHRTPRTRNNHLGVDPEATPEEVASICVKCWKNAGPEACKKMFALFAITGIFVCLCRHGHILIICDMICSGELMKYPLAIINKLLQVYGPDILVRYNIGCDFLKTVDHSSLSALAWEKSLKHSHHCGCQDQFLPLYFSGASKEDFEGCEHLFSESNALASGTPFNVIAAKLKITHEDCSRYLNEEREYLAKQKTEPPEVAVKIDYVSALVQLEQAGCMSHGMLQQTSILSSQPLAPRTRAWRHSARRRLGKFIWSAEYLGRIEELACRNYRCTLDMLEWLVIQRMSELTKLGMSSIGYNMRKKISKALKTRADAIHHALEQYNWCAAALTPPLPTLAWHEIMEIASLAEFDLLRDTREDVPMNMHFKIECTHEKSARLNVELPQLFTALMDRHFDLSKAIATVELYEDRISARITARL</sequence>
<dbReference type="Proteomes" id="UP000256964">
    <property type="component" value="Unassembled WGS sequence"/>
</dbReference>
<proteinExistence type="predicted"/>
<keyword evidence="2" id="KW-1185">Reference proteome</keyword>
<gene>
    <name evidence="1" type="ORF">OH76DRAFT_1459643</name>
</gene>
<evidence type="ECO:0000313" key="2">
    <source>
        <dbReference type="Proteomes" id="UP000256964"/>
    </source>
</evidence>
<dbReference type="STRING" id="139420.A0A371CHI4"/>
<dbReference type="PANTHER" id="PTHR33096:SF1">
    <property type="entry name" value="CXC1-LIKE CYSTEINE CLUSTER ASSOCIATED WITH KDZ TRANSPOSASES DOMAIN-CONTAINING PROTEIN"/>
    <property type="match status" value="1"/>
</dbReference>
<dbReference type="InterPro" id="IPR040521">
    <property type="entry name" value="KDZ"/>
</dbReference>
<dbReference type="Pfam" id="PF18758">
    <property type="entry name" value="KDZ"/>
    <property type="match status" value="1"/>
</dbReference>
<dbReference type="EMBL" id="KZ857661">
    <property type="protein sequence ID" value="RDX39731.1"/>
    <property type="molecule type" value="Genomic_DNA"/>
</dbReference>
<protein>
    <recommendedName>
        <fullName evidence="3">CxC1-like cysteine cluster associated with KDZ transposases domain-containing protein</fullName>
    </recommendedName>
</protein>